<name>A0AAW0FVY1_9APHY</name>
<sequence>MDTHSLDLTSLGSVDIDMENLVATCWNDEGSTNVDEPGTPESWCTAIDNNPLASPHAEGTACNDIPCIQRIEPNTDDSLALVVSNFNKRIYNSIVDAPDSADTVYDRQAKRRREDGASMVETTTRDRGHDIECSRRVPIEIYERIIDHVAEECQSLERGYIARCVRVCREWVPRAQMQLFSVINLLQYINRPSTLAGFRAAVQRKPFLLQFIKFLDIDNNNHMSQQTTIFSSYHMPYLQWCKISGLDLSRVHLALYRFPSSATSLQILYLDVCKTRNLNQLCRFLTSFRSLSIVIIEFSLDNPLSGPNLPHLQFNRSKCPLQILALELKPNLSTLLKYFIKSPPFVSHLRHLIIAYSDRPMSPHPLQDITELLEHCSQSLEEVTVICGAWRVYFEYSLFSILPQAHPYYILQGEHSTDNVGFLDDILSDERFCSLRKLRIRVKMEPIEFPKLRERGVDIDLSDKKDSIPL</sequence>
<dbReference type="SUPFAM" id="SSF52047">
    <property type="entry name" value="RNI-like"/>
    <property type="match status" value="1"/>
</dbReference>
<gene>
    <name evidence="1" type="ORF">QCA50_013501</name>
</gene>
<evidence type="ECO:0000313" key="2">
    <source>
        <dbReference type="Proteomes" id="UP001385951"/>
    </source>
</evidence>
<proteinExistence type="predicted"/>
<comment type="caution">
    <text evidence="1">The sequence shown here is derived from an EMBL/GenBank/DDBJ whole genome shotgun (WGS) entry which is preliminary data.</text>
</comment>
<dbReference type="EMBL" id="JASBNA010000031">
    <property type="protein sequence ID" value="KAK7683239.1"/>
    <property type="molecule type" value="Genomic_DNA"/>
</dbReference>
<dbReference type="AlphaFoldDB" id="A0AAW0FVY1"/>
<dbReference type="Proteomes" id="UP001385951">
    <property type="component" value="Unassembled WGS sequence"/>
</dbReference>
<keyword evidence="2" id="KW-1185">Reference proteome</keyword>
<organism evidence="1 2">
    <name type="scientific">Cerrena zonata</name>
    <dbReference type="NCBI Taxonomy" id="2478898"/>
    <lineage>
        <taxon>Eukaryota</taxon>
        <taxon>Fungi</taxon>
        <taxon>Dikarya</taxon>
        <taxon>Basidiomycota</taxon>
        <taxon>Agaricomycotina</taxon>
        <taxon>Agaricomycetes</taxon>
        <taxon>Polyporales</taxon>
        <taxon>Cerrenaceae</taxon>
        <taxon>Cerrena</taxon>
    </lineage>
</organism>
<evidence type="ECO:0000313" key="1">
    <source>
        <dbReference type="EMBL" id="KAK7683239.1"/>
    </source>
</evidence>
<protein>
    <recommendedName>
        <fullName evidence="3">F-box domain-containing protein</fullName>
    </recommendedName>
</protein>
<evidence type="ECO:0008006" key="3">
    <source>
        <dbReference type="Google" id="ProtNLM"/>
    </source>
</evidence>
<accession>A0AAW0FVY1</accession>
<reference evidence="1 2" key="1">
    <citation type="submission" date="2022-09" db="EMBL/GenBank/DDBJ databases">
        <authorList>
            <person name="Palmer J.M."/>
        </authorList>
    </citation>
    <scope>NUCLEOTIDE SEQUENCE [LARGE SCALE GENOMIC DNA]</scope>
    <source>
        <strain evidence="1 2">DSM 7382</strain>
    </source>
</reference>